<comment type="caution">
    <text evidence="1">The sequence shown here is derived from an EMBL/GenBank/DDBJ whole genome shotgun (WGS) entry which is preliminary data.</text>
</comment>
<dbReference type="EMBL" id="JBGEHV010000030">
    <property type="protein sequence ID" value="MEY8041065.1"/>
    <property type="molecule type" value="Genomic_DNA"/>
</dbReference>
<name>A0ABV4CJ01_9PSEU</name>
<organism evidence="1 2">
    <name type="scientific">Saccharopolyspora cebuensis</name>
    <dbReference type="NCBI Taxonomy" id="418759"/>
    <lineage>
        <taxon>Bacteria</taxon>
        <taxon>Bacillati</taxon>
        <taxon>Actinomycetota</taxon>
        <taxon>Actinomycetes</taxon>
        <taxon>Pseudonocardiales</taxon>
        <taxon>Pseudonocardiaceae</taxon>
        <taxon>Saccharopolyspora</taxon>
    </lineage>
</organism>
<protein>
    <submittedName>
        <fullName evidence="1">Uncharacterized protein</fullName>
    </submittedName>
</protein>
<dbReference type="RefSeq" id="WP_345368295.1">
    <property type="nucleotide sequence ID" value="NZ_BAABII010000035.1"/>
</dbReference>
<sequence>MNSTLDYLRGFTAPRAVLVGALFTVAVLARIPAVVLALGVHVLDRAAERLLGWIACIPPVPVRTVTGPTGRRTRGRTR</sequence>
<accession>A0ABV4CJ01</accession>
<evidence type="ECO:0000313" key="2">
    <source>
        <dbReference type="Proteomes" id="UP001564626"/>
    </source>
</evidence>
<keyword evidence="2" id="KW-1185">Reference proteome</keyword>
<evidence type="ECO:0000313" key="1">
    <source>
        <dbReference type="EMBL" id="MEY8041065.1"/>
    </source>
</evidence>
<dbReference type="Proteomes" id="UP001564626">
    <property type="component" value="Unassembled WGS sequence"/>
</dbReference>
<proteinExistence type="predicted"/>
<reference evidence="1 2" key="1">
    <citation type="submission" date="2024-08" db="EMBL/GenBank/DDBJ databases">
        <title>Genome mining of Saccharopolyspora cebuensis PGLac3 from Nigerian medicinal plant.</title>
        <authorList>
            <person name="Ezeobiora C.E."/>
            <person name="Igbokwe N.H."/>
            <person name="Amin D.H."/>
            <person name="Mendie U.E."/>
        </authorList>
    </citation>
    <scope>NUCLEOTIDE SEQUENCE [LARGE SCALE GENOMIC DNA]</scope>
    <source>
        <strain evidence="1 2">PGLac3</strain>
    </source>
</reference>
<gene>
    <name evidence="1" type="ORF">AB8O55_16770</name>
</gene>